<keyword evidence="1" id="KW-1133">Transmembrane helix</keyword>
<dbReference type="Proteomes" id="UP001222958">
    <property type="component" value="Unassembled WGS sequence"/>
</dbReference>
<keyword evidence="1" id="KW-0812">Transmembrane</keyword>
<dbReference type="InterPro" id="IPR011470">
    <property type="entry name" value="DUF1576"/>
</dbReference>
<feature type="transmembrane region" description="Helical" evidence="1">
    <location>
        <begin position="89"/>
        <end position="115"/>
    </location>
</feature>
<evidence type="ECO:0000256" key="1">
    <source>
        <dbReference type="SAM" id="Phobius"/>
    </source>
</evidence>
<proteinExistence type="predicted"/>
<name>A0AAP4EF93_CLOPF</name>
<gene>
    <name evidence="2" type="ORF">QDQ28_12930</name>
</gene>
<protein>
    <submittedName>
        <fullName evidence="2">DUF1576 domain-containing protein</fullName>
    </submittedName>
</protein>
<comment type="caution">
    <text evidence="2">The sequence shown here is derived from an EMBL/GenBank/DDBJ whole genome shotgun (WGS) entry which is preliminary data.</text>
</comment>
<sequence length="140" mass="15866">MLKRLPQEYLIHSILYISFIIFAFFLESPKEILNGLYNIISNSDILITDYISIGGFGATLINSALLGLIFIFLFYITDTKSTGRSIMSLWFLTGFGMFGKNIINIWPIVLGTFIYSKVKKKPFKDYLVIASLGTPSVFKL</sequence>
<dbReference type="EMBL" id="JARVUX010000007">
    <property type="protein sequence ID" value="MDH2337085.1"/>
    <property type="molecule type" value="Genomic_DNA"/>
</dbReference>
<keyword evidence="1" id="KW-0472">Membrane</keyword>
<reference evidence="2" key="1">
    <citation type="submission" date="2023-04" db="EMBL/GenBank/DDBJ databases">
        <title>Epidemiological investigation of Clostridium perfringens isolated from cattle.</title>
        <authorList>
            <person name="Tian R."/>
        </authorList>
    </citation>
    <scope>NUCLEOTIDE SEQUENCE</scope>
    <source>
        <strain evidence="2">ZWCP172</strain>
    </source>
</reference>
<organism evidence="2 3">
    <name type="scientific">Clostridium perfringens</name>
    <dbReference type="NCBI Taxonomy" id="1502"/>
    <lineage>
        <taxon>Bacteria</taxon>
        <taxon>Bacillati</taxon>
        <taxon>Bacillota</taxon>
        <taxon>Clostridia</taxon>
        <taxon>Eubacteriales</taxon>
        <taxon>Clostridiaceae</taxon>
        <taxon>Clostridium</taxon>
    </lineage>
</organism>
<accession>A0AAP4EF93</accession>
<evidence type="ECO:0000313" key="3">
    <source>
        <dbReference type="Proteomes" id="UP001222958"/>
    </source>
</evidence>
<dbReference type="AlphaFoldDB" id="A0AAP4EF93"/>
<feature type="transmembrane region" description="Helical" evidence="1">
    <location>
        <begin position="50"/>
        <end position="77"/>
    </location>
</feature>
<dbReference type="Pfam" id="PF07613">
    <property type="entry name" value="DUF1576"/>
    <property type="match status" value="1"/>
</dbReference>
<evidence type="ECO:0000313" key="2">
    <source>
        <dbReference type="EMBL" id="MDH2337085.1"/>
    </source>
</evidence>
<feature type="transmembrane region" description="Helical" evidence="1">
    <location>
        <begin position="9"/>
        <end position="26"/>
    </location>
</feature>